<organism evidence="3 4">
    <name type="scientific">Flavobacterium turcicum</name>
    <dbReference type="NCBI Taxonomy" id="2764718"/>
    <lineage>
        <taxon>Bacteria</taxon>
        <taxon>Pseudomonadati</taxon>
        <taxon>Bacteroidota</taxon>
        <taxon>Flavobacteriia</taxon>
        <taxon>Flavobacteriales</taxon>
        <taxon>Flavobacteriaceae</taxon>
        <taxon>Flavobacterium</taxon>
    </lineage>
</organism>
<dbReference type="PROSITE" id="PS50846">
    <property type="entry name" value="HMA_2"/>
    <property type="match status" value="1"/>
</dbReference>
<reference evidence="3 4" key="1">
    <citation type="submission" date="2020-08" db="EMBL/GenBank/DDBJ databases">
        <title>Description of novel Flavobacterium F-400 isolate.</title>
        <authorList>
            <person name="Saticioglu I."/>
            <person name="Duman M."/>
            <person name="Altun S."/>
        </authorList>
    </citation>
    <scope>NUCLEOTIDE SEQUENCE [LARGE SCALE GENOMIC DNA]</scope>
    <source>
        <strain evidence="3 4">F-400</strain>
    </source>
</reference>
<evidence type="ECO:0000313" key="4">
    <source>
        <dbReference type="Proteomes" id="UP000621670"/>
    </source>
</evidence>
<feature type="chain" id="PRO_5045203229" evidence="1">
    <location>
        <begin position="23"/>
        <end position="128"/>
    </location>
</feature>
<dbReference type="InterPro" id="IPR006121">
    <property type="entry name" value="HMA_dom"/>
</dbReference>
<feature type="domain" description="HMA" evidence="2">
    <location>
        <begin position="25"/>
        <end position="92"/>
    </location>
</feature>
<gene>
    <name evidence="3" type="ORF">H8R26_03065</name>
</gene>
<feature type="signal peptide" evidence="1">
    <location>
        <begin position="1"/>
        <end position="22"/>
    </location>
</feature>
<dbReference type="Proteomes" id="UP000621670">
    <property type="component" value="Unassembled WGS sequence"/>
</dbReference>
<evidence type="ECO:0000256" key="1">
    <source>
        <dbReference type="SAM" id="SignalP"/>
    </source>
</evidence>
<name>A0ABR7JD23_9FLAO</name>
<keyword evidence="4" id="KW-1185">Reference proteome</keyword>
<dbReference type="EMBL" id="JACRUM010000001">
    <property type="protein sequence ID" value="MBC5862395.1"/>
    <property type="molecule type" value="Genomic_DNA"/>
</dbReference>
<proteinExistence type="predicted"/>
<keyword evidence="1" id="KW-0732">Signal</keyword>
<dbReference type="InterPro" id="IPR036163">
    <property type="entry name" value="HMA_dom_sf"/>
</dbReference>
<sequence>MKSIQRILMAITLLLSVVGASAQIKNSVTEKVKINGNCGMCKSNIEKAGSVKKVATVVWDKDTKMATLTYDSKVTSQDEILKRVAAAGYDSTRFKAADEVYNNLHSCCQYDRETSLDTAPVIKKESEN</sequence>
<accession>A0ABR7JD23</accession>
<dbReference type="SUPFAM" id="SSF55008">
    <property type="entry name" value="HMA, heavy metal-associated domain"/>
    <property type="match status" value="1"/>
</dbReference>
<evidence type="ECO:0000259" key="2">
    <source>
        <dbReference type="PROSITE" id="PS50846"/>
    </source>
</evidence>
<evidence type="ECO:0000313" key="3">
    <source>
        <dbReference type="EMBL" id="MBC5862395.1"/>
    </source>
</evidence>
<dbReference type="Gene3D" id="3.30.70.100">
    <property type="match status" value="1"/>
</dbReference>
<dbReference type="RefSeq" id="WP_166133159.1">
    <property type="nucleotide sequence ID" value="NZ_JAAOBY010000001.1"/>
</dbReference>
<protein>
    <submittedName>
        <fullName evidence="3">Heavy-metal-associated domain-containing protein</fullName>
    </submittedName>
</protein>
<comment type="caution">
    <text evidence="3">The sequence shown here is derived from an EMBL/GenBank/DDBJ whole genome shotgun (WGS) entry which is preliminary data.</text>
</comment>